<feature type="transmembrane region" description="Helical" evidence="1">
    <location>
        <begin position="23"/>
        <end position="44"/>
    </location>
</feature>
<keyword evidence="3" id="KW-1185">Reference proteome</keyword>
<dbReference type="OrthoDB" id="9929371at2"/>
<evidence type="ECO:0008006" key="4">
    <source>
        <dbReference type="Google" id="ProtNLM"/>
    </source>
</evidence>
<accession>A0A8J6P9V2</accession>
<dbReference type="RefSeq" id="WP_093988229.1">
    <property type="nucleotide sequence ID" value="NZ_FYDD01000003.1"/>
</dbReference>
<organism evidence="2 3">
    <name type="scientific">Massiliimalia timonensis</name>
    <dbReference type="NCBI Taxonomy" id="1987501"/>
    <lineage>
        <taxon>Bacteria</taxon>
        <taxon>Bacillati</taxon>
        <taxon>Bacillota</taxon>
        <taxon>Clostridia</taxon>
        <taxon>Eubacteriales</taxon>
        <taxon>Oscillospiraceae</taxon>
        <taxon>Massiliimalia</taxon>
    </lineage>
</organism>
<reference evidence="2" key="1">
    <citation type="submission" date="2020-08" db="EMBL/GenBank/DDBJ databases">
        <title>Genome public.</title>
        <authorList>
            <person name="Liu C."/>
            <person name="Sun Q."/>
        </authorList>
    </citation>
    <scope>NUCLEOTIDE SEQUENCE</scope>
    <source>
        <strain evidence="2">NSJ-15</strain>
    </source>
</reference>
<name>A0A8J6P9V2_9FIRM</name>
<dbReference type="EMBL" id="JACRTL010000001">
    <property type="protein sequence ID" value="MBC8609802.1"/>
    <property type="molecule type" value="Genomic_DNA"/>
</dbReference>
<evidence type="ECO:0000313" key="3">
    <source>
        <dbReference type="Proteomes" id="UP000632659"/>
    </source>
</evidence>
<dbReference type="AlphaFoldDB" id="A0A8J6P9V2"/>
<sequence length="375" mass="41381">MGKLYNINEYRQKQEKKKRYKKWITAALVVIAAVALGLMVWEWVENELPKEEETAQFPINMRGESPVDLQVADESLVVTTGGAVNFYSRLAQRQNSVVHGFSKPVTKTSGKYALTYGQGGYTLRVDHKNGTVKTLKLKNQILFAEINEKGYVAVAYSDSSYTSGVSVYDNTLGEPVCNYYMNEYVMALDFSGDDSCVIAAQTVEGSSFSTVVYGIRFNKETEIFKTAVTGSMAVSISVKDGGNIVLACEQEAFFFDKAGKQTGTYTYPGTLAWVEQSDDAKFILAVTNASDPNSTDLITVDLEGKKEAGVTIPERITDIACENHKIYVLTKNKVYSYSKTLEKGETVDNKNESQYLAVLNGGIYGLSSDRLEELG</sequence>
<protein>
    <recommendedName>
        <fullName evidence="4">WD40 repeat domain-containing protein</fullName>
    </recommendedName>
</protein>
<evidence type="ECO:0000256" key="1">
    <source>
        <dbReference type="SAM" id="Phobius"/>
    </source>
</evidence>
<evidence type="ECO:0000313" key="2">
    <source>
        <dbReference type="EMBL" id="MBC8609802.1"/>
    </source>
</evidence>
<dbReference type="Pfam" id="PF18975">
    <property type="entry name" value="DUF5711"/>
    <property type="match status" value="1"/>
</dbReference>
<dbReference type="Proteomes" id="UP000632659">
    <property type="component" value="Unassembled WGS sequence"/>
</dbReference>
<keyword evidence="1" id="KW-0472">Membrane</keyword>
<dbReference type="InterPro" id="IPR043765">
    <property type="entry name" value="DUF5711"/>
</dbReference>
<gene>
    <name evidence="2" type="ORF">H8702_01530</name>
</gene>
<comment type="caution">
    <text evidence="2">The sequence shown here is derived from an EMBL/GenBank/DDBJ whole genome shotgun (WGS) entry which is preliminary data.</text>
</comment>
<proteinExistence type="predicted"/>
<keyword evidence="1" id="KW-1133">Transmembrane helix</keyword>
<dbReference type="SUPFAM" id="SSF69322">
    <property type="entry name" value="Tricorn protease domain 2"/>
    <property type="match status" value="1"/>
</dbReference>
<keyword evidence="1" id="KW-0812">Transmembrane</keyword>